<keyword evidence="1" id="KW-0812">Transmembrane</keyword>
<proteinExistence type="predicted"/>
<sequence>MVSMIKRLSITILVLFNIFFVIYLVTPTPSLKLLPNSVLSTLPGDTTQLKNVTGYYTNLSRTEVINFYLSFYQSPFLIRLNHPPEKSKEIFRDTMQSYYLEEFIIPFKESLFINGYEWEKDVFTKPEKRIQNKLIYNNITYRSKINTKIISTSTYTRLSIFFIIQLGVYLIFLCYRRFFSQNAK</sequence>
<organism evidence="2 3">
    <name type="scientific">Candidatus Shapirobacteria bacterium CG2_30_35_20</name>
    <dbReference type="NCBI Taxonomy" id="1805376"/>
    <lineage>
        <taxon>Bacteria</taxon>
        <taxon>Candidatus Shapironibacteriota</taxon>
    </lineage>
</organism>
<comment type="caution">
    <text evidence="2">The sequence shown here is derived from an EMBL/GenBank/DDBJ whole genome shotgun (WGS) entry which is preliminary data.</text>
</comment>
<feature type="transmembrane region" description="Helical" evidence="1">
    <location>
        <begin position="158"/>
        <end position="175"/>
    </location>
</feature>
<dbReference type="STRING" id="1805376.AUK05_01340"/>
<reference evidence="2 3" key="1">
    <citation type="journal article" date="2016" name="Environ. Microbiol.">
        <title>Genomic resolution of a cold subsurface aquifer community provides metabolic insights for novel microbes adapted to high CO concentrations.</title>
        <authorList>
            <person name="Probst A.J."/>
            <person name="Castelle C.J."/>
            <person name="Singh A."/>
            <person name="Brown C.T."/>
            <person name="Anantharaman K."/>
            <person name="Sharon I."/>
            <person name="Hug L.A."/>
            <person name="Burstein D."/>
            <person name="Emerson J.B."/>
            <person name="Thomas B.C."/>
            <person name="Banfield J.F."/>
        </authorList>
    </citation>
    <scope>NUCLEOTIDE SEQUENCE [LARGE SCALE GENOMIC DNA]</scope>
    <source>
        <strain evidence="2">CG2_30_35_20</strain>
    </source>
</reference>
<name>A0A1J5I2L8_9BACT</name>
<keyword evidence="1" id="KW-0472">Membrane</keyword>
<dbReference type="Proteomes" id="UP000182344">
    <property type="component" value="Unassembled WGS sequence"/>
</dbReference>
<evidence type="ECO:0000313" key="3">
    <source>
        <dbReference type="Proteomes" id="UP000182344"/>
    </source>
</evidence>
<gene>
    <name evidence="2" type="ORF">AUK05_01340</name>
</gene>
<dbReference type="EMBL" id="MNZO01000020">
    <property type="protein sequence ID" value="OIP87367.1"/>
    <property type="molecule type" value="Genomic_DNA"/>
</dbReference>
<feature type="transmembrane region" description="Helical" evidence="1">
    <location>
        <begin position="7"/>
        <end position="26"/>
    </location>
</feature>
<protein>
    <submittedName>
        <fullName evidence="2">Uncharacterized protein</fullName>
    </submittedName>
</protein>
<evidence type="ECO:0000256" key="1">
    <source>
        <dbReference type="SAM" id="Phobius"/>
    </source>
</evidence>
<dbReference type="AlphaFoldDB" id="A0A1J5I2L8"/>
<accession>A0A1J5I2L8</accession>
<keyword evidence="1" id="KW-1133">Transmembrane helix</keyword>
<evidence type="ECO:0000313" key="2">
    <source>
        <dbReference type="EMBL" id="OIP87367.1"/>
    </source>
</evidence>